<reference evidence="1 2" key="1">
    <citation type="journal article" date="2008" name="BMC Genomics">
        <title>Genome sequence and rapid evolution of the rice pathogen Xanthomonas oryzae pv. oryzae PXO99A.</title>
        <authorList>
            <person name="Salzberg S.L."/>
            <person name="Sommer D.D."/>
            <person name="Schatz M.C."/>
            <person name="Phillippy A.M."/>
            <person name="Rabinowicz P.D."/>
            <person name="Tsuge S."/>
            <person name="Furutani A."/>
            <person name="Ochiai H."/>
            <person name="Delcher A.L."/>
            <person name="Kelley D."/>
            <person name="Madupu R."/>
            <person name="Puiu D."/>
            <person name="Radune D."/>
            <person name="Shumway M."/>
            <person name="Trapnell C."/>
            <person name="Aparna G."/>
            <person name="Jha G."/>
            <person name="Pandey A."/>
            <person name="Patil P.B."/>
            <person name="Ishihara H."/>
            <person name="Meyer D.F."/>
            <person name="Szurek B."/>
            <person name="Verdier V."/>
            <person name="Koebnik R."/>
            <person name="Dow J.M."/>
            <person name="Ryan R.P."/>
            <person name="Hirata H."/>
            <person name="Tsuyumu S."/>
            <person name="Won Lee S."/>
            <person name="Seo Y.S."/>
            <person name="Sriariyanum M."/>
            <person name="Ronald P.C."/>
            <person name="Sonti R.V."/>
            <person name="Van Sluys M.A."/>
            <person name="Leach J.E."/>
            <person name="White F.F."/>
            <person name="Bogdanove A.J."/>
        </authorList>
    </citation>
    <scope>NUCLEOTIDE SEQUENCE [LARGE SCALE GENOMIC DNA]</scope>
    <source>
        <strain evidence="1 2">PXO99A</strain>
    </source>
</reference>
<dbReference type="EMBL" id="CP000967">
    <property type="protein sequence ID" value="ACD57737.1"/>
    <property type="molecule type" value="Genomic_DNA"/>
</dbReference>
<evidence type="ECO:0000313" key="2">
    <source>
        <dbReference type="Proteomes" id="UP000001740"/>
    </source>
</evidence>
<organism evidence="1 2">
    <name type="scientific">Xanthomonas oryzae pv. oryzae (strain PXO99A)</name>
    <dbReference type="NCBI Taxonomy" id="360094"/>
    <lineage>
        <taxon>Bacteria</taxon>
        <taxon>Pseudomonadati</taxon>
        <taxon>Pseudomonadota</taxon>
        <taxon>Gammaproteobacteria</taxon>
        <taxon>Lysobacterales</taxon>
        <taxon>Lysobacteraceae</taxon>
        <taxon>Xanthomonas</taxon>
    </lineage>
</organism>
<dbReference type="KEGG" id="xop:PXO_05497"/>
<protein>
    <submittedName>
        <fullName evidence="1">Uncharacterized protein</fullName>
    </submittedName>
</protein>
<proteinExistence type="predicted"/>
<sequence length="41" mass="3780">MTALCTANPAAVGPAAGGPALAGTAAVVSLTARRPDCPSTA</sequence>
<gene>
    <name evidence="1" type="ordered locus">PXO_05497</name>
</gene>
<dbReference type="AlphaFoldDB" id="A0A0K0GHR7"/>
<evidence type="ECO:0000313" key="1">
    <source>
        <dbReference type="EMBL" id="ACD57737.1"/>
    </source>
</evidence>
<accession>A0A0K0GHR7</accession>
<dbReference type="HOGENOM" id="CLU_3278806_0_0_6"/>
<name>A0A0K0GHR7_XANOP</name>
<dbReference type="Proteomes" id="UP000001740">
    <property type="component" value="Chromosome"/>
</dbReference>